<organism evidence="2 3">
    <name type="scientific">Chlamydia pecorum (strain ATCC VR-628 / DSM 29919 / E58)</name>
    <name type="common">Chlamydophila pecorum</name>
    <dbReference type="NCBI Taxonomy" id="331635"/>
    <lineage>
        <taxon>Bacteria</taxon>
        <taxon>Pseudomonadati</taxon>
        <taxon>Chlamydiota</taxon>
        <taxon>Chlamydiia</taxon>
        <taxon>Chlamydiales</taxon>
        <taxon>Chlamydiaceae</taxon>
        <taxon>Chlamydia/Chlamydophila group</taxon>
        <taxon>Chlamydia</taxon>
    </lineage>
</organism>
<evidence type="ECO:0000256" key="1">
    <source>
        <dbReference type="SAM" id="Coils"/>
    </source>
</evidence>
<keyword evidence="1" id="KW-0175">Coiled coil</keyword>
<name>A0AA34WHQ7_CHLPE</name>
<proteinExistence type="predicted"/>
<dbReference type="Pfam" id="PF04518">
    <property type="entry name" value="Effector_1"/>
    <property type="match status" value="1"/>
</dbReference>
<dbReference type="EMBL" id="CP002608">
    <property type="protein sequence ID" value="AEB41324.1"/>
    <property type="molecule type" value="Genomic_DNA"/>
</dbReference>
<gene>
    <name evidence="2" type="ordered locus">G5S_0317</name>
</gene>
<feature type="coiled-coil region" evidence="1">
    <location>
        <begin position="532"/>
        <end position="566"/>
    </location>
</feature>
<evidence type="ECO:0008006" key="4">
    <source>
        <dbReference type="Google" id="ProtNLM"/>
    </source>
</evidence>
<sequence length="842" mass="92682">MDVAMMNSSSILALCRRLPTDLSLKVPVQQPQQLLEQVFHYENIISEKFIVQRLLQVLEQKSNESYRHLQERMHKYDAEQSTGMKSLCAVARREKPLSSFSDSISVVATTPGTGTPGSTSEITYYNGIKQNWAKNLITGINTVLTKIMAFVNGSSNREEFNKIQAEVQRLVAAGTNLTNEDFTLLYSLPKQIFTAMQRAETLTGTQKVEFTNELADQFGNEQTLVQTFADIRIEGFQDILTAIKALLTTEQFEVFLPIEQKLLELSSHMSKFTEQELLEVANAGENFATVIRESELSRNDKIFFCQNISDLYEDQVSALNSFDTVIAGSVYVNQHQGTVFSLVTNFMTSLMGTFAPIDLSTANIDVTSASISGALQTARAINSRFKELTANQKQLVNNAVESLKRFRIDQYLGAVWAYFVAATVLANKPSATMTEVGQAINAAAEEITGSGFGLAYGMKQAMDQIVTNSGQFTLGTTGTNTYENYTIYSNDNSKVSVNKVLLNFGSTGFLPKVTSWAQSFAETTARAYFRYKALAAVESETIQSQVEELQNEQKQFNSLEQNLYAQQLVAQASEVRAMPLPSAVASVLIDRYMPKEVDFLNSIYGELYYSNLGSSVGNAMIEAIAQYVNGATYFNFASYVGQQPAVGAGSGSGGDNTFPGSQESAQAKLDRERDQAALYLAATQKALTTLKEQKERVLEDNTITNEQRTTILDSLALYQDNLNTISGSLVLLQVYLSPLSVSAGDVAGTFKVTGGQEQWQSRLEILEDALVSGLVGNSINGGMFPLQATIQADQQGFADLGQNFQLELQMHLTSMQQEWTVVATSLQILNQMYLSLARSLIG</sequence>
<dbReference type="Proteomes" id="UP000008305">
    <property type="component" value="Chromosome"/>
</dbReference>
<reference evidence="2 3" key="1">
    <citation type="journal article" date="2011" name="J. Bacteriol.">
        <title>Genome sequence of the obligate intracellular animal pathogen Chlamydia pecorum E58.</title>
        <authorList>
            <person name="Mojica S."/>
            <person name="Huot Creasy H."/>
            <person name="Daugherty S."/>
            <person name="Read T.D."/>
            <person name="Kim T."/>
            <person name="Kaltenboeck B."/>
            <person name="Bavoil P."/>
            <person name="Myers G.S."/>
        </authorList>
    </citation>
    <scope>NUCLEOTIDE SEQUENCE [LARGE SCALE GENOMIC DNA]</scope>
    <source>
        <strain evidence="2 3">E58</strain>
    </source>
</reference>
<evidence type="ECO:0000313" key="2">
    <source>
        <dbReference type="EMBL" id="AEB41324.1"/>
    </source>
</evidence>
<dbReference type="AlphaFoldDB" id="A0AA34WHQ7"/>
<dbReference type="InterPro" id="IPR007606">
    <property type="entry name" value="T3SS_effector"/>
</dbReference>
<accession>A0AA34WHQ7</accession>
<keyword evidence="3" id="KW-1185">Reference proteome</keyword>
<protein>
    <recommendedName>
        <fullName evidence="4">Effector from type III secretion system family protein</fullName>
    </recommendedName>
</protein>
<dbReference type="KEGG" id="cpm:G5S_0317"/>
<evidence type="ECO:0000313" key="3">
    <source>
        <dbReference type="Proteomes" id="UP000008305"/>
    </source>
</evidence>